<dbReference type="Pfam" id="PF13848">
    <property type="entry name" value="Thioredoxin_6"/>
    <property type="match status" value="1"/>
</dbReference>
<dbReference type="InterPro" id="IPR013766">
    <property type="entry name" value="Thioredoxin_domain"/>
</dbReference>
<dbReference type="NCBIfam" id="TIGR01126">
    <property type="entry name" value="pdi_dom"/>
    <property type="match status" value="1"/>
</dbReference>
<keyword evidence="5" id="KW-0413">Isomerase</keyword>
<feature type="compositionally biased region" description="Basic and acidic residues" evidence="8">
    <location>
        <begin position="447"/>
        <end position="473"/>
    </location>
</feature>
<evidence type="ECO:0000256" key="8">
    <source>
        <dbReference type="SAM" id="MobiDB-lite"/>
    </source>
</evidence>
<dbReference type="GO" id="GO:0003756">
    <property type="term" value="F:protein disulfide isomerase activity"/>
    <property type="evidence" value="ECO:0007669"/>
    <property type="project" value="InterPro"/>
</dbReference>
<feature type="domain" description="Thioredoxin" evidence="10">
    <location>
        <begin position="308"/>
        <end position="461"/>
    </location>
</feature>
<dbReference type="InterPro" id="IPR036249">
    <property type="entry name" value="Thioredoxin-like_sf"/>
</dbReference>
<keyword evidence="4" id="KW-1015">Disulfide bond</keyword>
<feature type="signal peptide" evidence="9">
    <location>
        <begin position="1"/>
        <end position="17"/>
    </location>
</feature>
<proteinExistence type="inferred from homology"/>
<dbReference type="PRINTS" id="PR00421">
    <property type="entry name" value="THIOREDOXIN"/>
</dbReference>
<keyword evidence="12" id="KW-1185">Reference proteome</keyword>
<evidence type="ECO:0000256" key="4">
    <source>
        <dbReference type="ARBA" id="ARBA00023157"/>
    </source>
</evidence>
<keyword evidence="6" id="KW-0676">Redox-active center</keyword>
<dbReference type="GO" id="GO:0005783">
    <property type="term" value="C:endoplasmic reticulum"/>
    <property type="evidence" value="ECO:0007669"/>
    <property type="project" value="TreeGrafter"/>
</dbReference>
<evidence type="ECO:0000259" key="10">
    <source>
        <dbReference type="PROSITE" id="PS51352"/>
    </source>
</evidence>
<dbReference type="Proteomes" id="UP001208570">
    <property type="component" value="Unassembled WGS sequence"/>
</dbReference>
<protein>
    <recommendedName>
        <fullName evidence="10">Thioredoxin domain-containing protein</fullName>
    </recommendedName>
</protein>
<dbReference type="AlphaFoldDB" id="A0AAD9KAN3"/>
<organism evidence="11 12">
    <name type="scientific">Paralvinella palmiformis</name>
    <dbReference type="NCBI Taxonomy" id="53620"/>
    <lineage>
        <taxon>Eukaryota</taxon>
        <taxon>Metazoa</taxon>
        <taxon>Spiralia</taxon>
        <taxon>Lophotrochozoa</taxon>
        <taxon>Annelida</taxon>
        <taxon>Polychaeta</taxon>
        <taxon>Sedentaria</taxon>
        <taxon>Canalipalpata</taxon>
        <taxon>Terebellida</taxon>
        <taxon>Terebelliformia</taxon>
        <taxon>Alvinellidae</taxon>
        <taxon>Paralvinella</taxon>
    </lineage>
</organism>
<evidence type="ECO:0000256" key="9">
    <source>
        <dbReference type="SAM" id="SignalP"/>
    </source>
</evidence>
<evidence type="ECO:0000313" key="12">
    <source>
        <dbReference type="Proteomes" id="UP001208570"/>
    </source>
</evidence>
<dbReference type="InterPro" id="IPR017937">
    <property type="entry name" value="Thioredoxin_CS"/>
</dbReference>
<dbReference type="SUPFAM" id="SSF52833">
    <property type="entry name" value="Thioredoxin-like"/>
    <property type="match status" value="3"/>
</dbReference>
<evidence type="ECO:0000256" key="7">
    <source>
        <dbReference type="RuleBase" id="RU004208"/>
    </source>
</evidence>
<dbReference type="Gene3D" id="3.40.30.10">
    <property type="entry name" value="Glutaredoxin"/>
    <property type="match status" value="3"/>
</dbReference>
<evidence type="ECO:0000256" key="1">
    <source>
        <dbReference type="ARBA" id="ARBA00006347"/>
    </source>
</evidence>
<gene>
    <name evidence="11" type="ORF">LSH36_26g09007</name>
</gene>
<dbReference type="CDD" id="cd02961">
    <property type="entry name" value="PDI_a_family"/>
    <property type="match status" value="1"/>
</dbReference>
<keyword evidence="2 9" id="KW-0732">Signal</keyword>
<dbReference type="PANTHER" id="PTHR18929">
    <property type="entry name" value="PROTEIN DISULFIDE ISOMERASE"/>
    <property type="match status" value="1"/>
</dbReference>
<dbReference type="InterPro" id="IPR005788">
    <property type="entry name" value="PDI_thioredoxin-like_dom"/>
</dbReference>
<name>A0AAD9KAN3_9ANNE</name>
<comment type="similarity">
    <text evidence="1 7">Belongs to the protein disulfide isomerase family.</text>
</comment>
<evidence type="ECO:0000313" key="11">
    <source>
        <dbReference type="EMBL" id="KAK2167585.1"/>
    </source>
</evidence>
<feature type="domain" description="Thioredoxin" evidence="10">
    <location>
        <begin position="5"/>
        <end position="132"/>
    </location>
</feature>
<evidence type="ECO:0000256" key="3">
    <source>
        <dbReference type="ARBA" id="ARBA00022737"/>
    </source>
</evidence>
<dbReference type="PANTHER" id="PTHR18929:SF240">
    <property type="entry name" value="PROTEIN DISULFIDE-ISOMERASE"/>
    <property type="match status" value="1"/>
</dbReference>
<accession>A0AAD9KAN3</accession>
<dbReference type="FunFam" id="3.40.30.10:FF:000107">
    <property type="entry name" value="Protein disulfide-isomerase 5-2"/>
    <property type="match status" value="1"/>
</dbReference>
<dbReference type="GO" id="GO:0006457">
    <property type="term" value="P:protein folding"/>
    <property type="evidence" value="ECO:0007669"/>
    <property type="project" value="TreeGrafter"/>
</dbReference>
<dbReference type="CDD" id="cd02982">
    <property type="entry name" value="PDI_b'_family"/>
    <property type="match status" value="1"/>
</dbReference>
<reference evidence="11" key="1">
    <citation type="journal article" date="2023" name="Mol. Biol. Evol.">
        <title>Third-Generation Sequencing Reveals the Adaptive Role of the Epigenome in Three Deep-Sea Polychaetes.</title>
        <authorList>
            <person name="Perez M."/>
            <person name="Aroh O."/>
            <person name="Sun Y."/>
            <person name="Lan Y."/>
            <person name="Juniper S.K."/>
            <person name="Young C.R."/>
            <person name="Angers B."/>
            <person name="Qian P.Y."/>
        </authorList>
    </citation>
    <scope>NUCLEOTIDE SEQUENCE</scope>
    <source>
        <strain evidence="11">P08H-3</strain>
    </source>
</reference>
<comment type="caution">
    <text evidence="11">The sequence shown here is derived from an EMBL/GenBank/DDBJ whole genome shotgun (WGS) entry which is preliminary data.</text>
</comment>
<dbReference type="PROSITE" id="PS51257">
    <property type="entry name" value="PROKAR_LIPOPROTEIN"/>
    <property type="match status" value="1"/>
</dbReference>
<dbReference type="GO" id="GO:0034976">
    <property type="term" value="P:response to endoplasmic reticulum stress"/>
    <property type="evidence" value="ECO:0007669"/>
    <property type="project" value="TreeGrafter"/>
</dbReference>
<evidence type="ECO:0000256" key="6">
    <source>
        <dbReference type="ARBA" id="ARBA00023284"/>
    </source>
</evidence>
<dbReference type="PROSITE" id="PS51352">
    <property type="entry name" value="THIOREDOXIN_2"/>
    <property type="match status" value="2"/>
</dbReference>
<dbReference type="PROSITE" id="PS00194">
    <property type="entry name" value="THIOREDOXIN_1"/>
    <property type="match status" value="1"/>
</dbReference>
<evidence type="ECO:0000256" key="5">
    <source>
        <dbReference type="ARBA" id="ARBA00023235"/>
    </source>
</evidence>
<feature type="chain" id="PRO_5042198659" description="Thioredoxin domain-containing protein" evidence="9">
    <location>
        <begin position="18"/>
        <end position="504"/>
    </location>
</feature>
<sequence length="504" mass="57693">MKISGLVLIALFAVVACDIKEEENVLVLTTDNFDNAIEDHEHILVEFYAPWCGHCQAFAPEFEKAAALLKERNSPVVLAKVDVSAAKELATGQKISFLPTLKFFRRGDEKPLKYNGPRRADSLVAWLNKKSGPPSIEVHSVDEINELLELYRAVVLGLFRYDHGRDDFTAEYTVTEVKNFVQFNKLHVVVDFDTTVAKIIFEQRVIREFIVLFINYTDESFGQLKEDFRAVAYNNKGKYLFVLINLDVLAFLDVFKYFSVDYKEGTALRYIDMRAEDAVKFKYDGLDYSAIGVCNFIQAIEQGILKRFMKGEPLPEDWDAHPVKTLVIQNFDDVALDETKAVLVEFYSPLCFNCKALHPIFDQLAEHYKDNADIVIAKTDAVENEYPQFKFKRYPGIIFFPKDGKPHVYYTSDMLDLDELIKFVDHDGHPTHRKIITTEDIKARRAAEEKAEREALEREKAEHEATERKRSDDEASGNGNLATERTGNYLSASDDGDEKLKDEL</sequence>
<evidence type="ECO:0000256" key="2">
    <source>
        <dbReference type="ARBA" id="ARBA00022729"/>
    </source>
</evidence>
<dbReference type="EMBL" id="JAODUP010000026">
    <property type="protein sequence ID" value="KAK2167585.1"/>
    <property type="molecule type" value="Genomic_DNA"/>
</dbReference>
<feature type="compositionally biased region" description="Polar residues" evidence="8">
    <location>
        <begin position="477"/>
        <end position="491"/>
    </location>
</feature>
<dbReference type="Pfam" id="PF00085">
    <property type="entry name" value="Thioredoxin"/>
    <property type="match status" value="2"/>
</dbReference>
<feature type="region of interest" description="Disordered" evidence="8">
    <location>
        <begin position="447"/>
        <end position="504"/>
    </location>
</feature>
<keyword evidence="3" id="KW-0677">Repeat</keyword>